<reference evidence="4" key="1">
    <citation type="journal article" date="2015" name="Nature">
        <title>Complex archaea that bridge the gap between prokaryotes and eukaryotes.</title>
        <authorList>
            <person name="Spang A."/>
            <person name="Saw J.H."/>
            <person name="Jorgensen S.L."/>
            <person name="Zaremba-Niedzwiedzka K."/>
            <person name="Martijn J."/>
            <person name="Lind A.E."/>
            <person name="van Eijk R."/>
            <person name="Schleper C."/>
            <person name="Guy L."/>
            <person name="Ettema T.J."/>
        </authorList>
    </citation>
    <scope>NUCLEOTIDE SEQUENCE</scope>
</reference>
<dbReference type="InterPro" id="IPR000089">
    <property type="entry name" value="Biotin_lipoyl"/>
</dbReference>
<keyword evidence="2" id="KW-1133">Transmembrane helix</keyword>
<dbReference type="Gene3D" id="2.40.50.100">
    <property type="match status" value="1"/>
</dbReference>
<dbReference type="InterPro" id="IPR011053">
    <property type="entry name" value="Single_hybrid_motif"/>
</dbReference>
<feature type="transmembrane region" description="Helical" evidence="2">
    <location>
        <begin position="122"/>
        <end position="141"/>
    </location>
</feature>
<evidence type="ECO:0000313" key="4">
    <source>
        <dbReference type="EMBL" id="KKM23378.1"/>
    </source>
</evidence>
<dbReference type="InterPro" id="IPR003016">
    <property type="entry name" value="2-oxoA_DH_lipoyl-BS"/>
</dbReference>
<dbReference type="PROSITE" id="PS00189">
    <property type="entry name" value="LIPOYL"/>
    <property type="match status" value="1"/>
</dbReference>
<sequence>MNIDVKVPMLPDSIHTADIAKLYVSEGQLVYAGDVLFDVETEKVVLEVMADCNGIIENITIANGDHVNPEQVVMTLEQLADSELPARPTVDQTHDSKPSVSGSAEEDAIASPLFSKLNTICWVIGFIIGVAAGALGTLIVLGK</sequence>
<keyword evidence="2" id="KW-0472">Membrane</keyword>
<keyword evidence="1" id="KW-0450">Lipoyl</keyword>
<protein>
    <recommendedName>
        <fullName evidence="3">Lipoyl-binding domain-containing protein</fullName>
    </recommendedName>
</protein>
<name>A0A0F9KMF2_9ZZZZ</name>
<feature type="domain" description="Lipoyl-binding" evidence="3">
    <location>
        <begin position="2"/>
        <end position="77"/>
    </location>
</feature>
<accession>A0A0F9KMF2</accession>
<dbReference type="PROSITE" id="PS50968">
    <property type="entry name" value="BIOTINYL_LIPOYL"/>
    <property type="match status" value="1"/>
</dbReference>
<proteinExistence type="predicted"/>
<evidence type="ECO:0000256" key="2">
    <source>
        <dbReference type="SAM" id="Phobius"/>
    </source>
</evidence>
<evidence type="ECO:0000256" key="1">
    <source>
        <dbReference type="ARBA" id="ARBA00022823"/>
    </source>
</evidence>
<dbReference type="AlphaFoldDB" id="A0A0F9KMF2"/>
<keyword evidence="2" id="KW-0812">Transmembrane</keyword>
<dbReference type="Pfam" id="PF00364">
    <property type="entry name" value="Biotin_lipoyl"/>
    <property type="match status" value="1"/>
</dbReference>
<dbReference type="CDD" id="cd06849">
    <property type="entry name" value="lipoyl_domain"/>
    <property type="match status" value="1"/>
</dbReference>
<dbReference type="SUPFAM" id="SSF51230">
    <property type="entry name" value="Single hybrid motif"/>
    <property type="match status" value="1"/>
</dbReference>
<dbReference type="EMBL" id="LAZR01013136">
    <property type="protein sequence ID" value="KKM23378.1"/>
    <property type="molecule type" value="Genomic_DNA"/>
</dbReference>
<comment type="caution">
    <text evidence="4">The sequence shown here is derived from an EMBL/GenBank/DDBJ whole genome shotgun (WGS) entry which is preliminary data.</text>
</comment>
<organism evidence="4">
    <name type="scientific">marine sediment metagenome</name>
    <dbReference type="NCBI Taxonomy" id="412755"/>
    <lineage>
        <taxon>unclassified sequences</taxon>
        <taxon>metagenomes</taxon>
        <taxon>ecological metagenomes</taxon>
    </lineage>
</organism>
<gene>
    <name evidence="4" type="ORF">LCGC14_1615780</name>
</gene>
<evidence type="ECO:0000259" key="3">
    <source>
        <dbReference type="PROSITE" id="PS50968"/>
    </source>
</evidence>